<sequence>MSMDLVRTAERLRTHPWVTDARCGHASADKPGIVLALSSAGIEALCQRGRRYVIDHLQQGTDYTGAPIAWRLLDALPVSASVQQIGAWLQAPLPRDASLIEESQHDGVWTLTLHVPVDLVYFLGHFPQAPVVPGVVQIGWALALAATRLGTPSRCTAMEALKFQHLLRPGERADLTLHHDTVRDKLHFAYRHGDKAFSSGRLAWSAKP</sequence>
<dbReference type="EMBL" id="CP064030">
    <property type="protein sequence ID" value="QRN54731.1"/>
    <property type="molecule type" value="Genomic_DNA"/>
</dbReference>
<reference evidence="2 3" key="1">
    <citation type="submission" date="2020-10" db="EMBL/GenBank/DDBJ databases">
        <title>Phylogeny of dyella-like bacteria.</title>
        <authorList>
            <person name="Fu J."/>
        </authorList>
    </citation>
    <scope>NUCLEOTIDE SEQUENCE [LARGE SCALE GENOMIC DNA]</scope>
    <source>
        <strain evidence="2 3">DHOB09</strain>
    </source>
</reference>
<accession>A0ABX7GW92</accession>
<organism evidence="2 3">
    <name type="scientific">Dyella caseinilytica</name>
    <dbReference type="NCBI Taxonomy" id="1849581"/>
    <lineage>
        <taxon>Bacteria</taxon>
        <taxon>Pseudomonadati</taxon>
        <taxon>Pseudomonadota</taxon>
        <taxon>Gammaproteobacteria</taxon>
        <taxon>Lysobacterales</taxon>
        <taxon>Rhodanobacteraceae</taxon>
        <taxon>Dyella</taxon>
    </lineage>
</organism>
<gene>
    <name evidence="2" type="ORF">ISN74_05080</name>
</gene>
<dbReference type="Gene3D" id="3.10.129.10">
    <property type="entry name" value="Hotdog Thioesterase"/>
    <property type="match status" value="1"/>
</dbReference>
<dbReference type="Pfam" id="PF22818">
    <property type="entry name" value="ApeI-like"/>
    <property type="match status" value="1"/>
</dbReference>
<evidence type="ECO:0000313" key="2">
    <source>
        <dbReference type="EMBL" id="QRN54731.1"/>
    </source>
</evidence>
<dbReference type="RefSeq" id="WP_188797997.1">
    <property type="nucleotide sequence ID" value="NZ_BMIZ01000001.1"/>
</dbReference>
<dbReference type="InterPro" id="IPR029069">
    <property type="entry name" value="HotDog_dom_sf"/>
</dbReference>
<feature type="domain" description="ApeI dehydratase-like" evidence="1">
    <location>
        <begin position="104"/>
        <end position="201"/>
    </location>
</feature>
<dbReference type="Proteomes" id="UP000663181">
    <property type="component" value="Chromosome"/>
</dbReference>
<dbReference type="InterPro" id="IPR054545">
    <property type="entry name" value="ApeI-like"/>
</dbReference>
<proteinExistence type="predicted"/>
<protein>
    <recommendedName>
        <fullName evidence="1">ApeI dehydratase-like domain-containing protein</fullName>
    </recommendedName>
</protein>
<evidence type="ECO:0000313" key="3">
    <source>
        <dbReference type="Proteomes" id="UP000663181"/>
    </source>
</evidence>
<dbReference type="SUPFAM" id="SSF54637">
    <property type="entry name" value="Thioesterase/thiol ester dehydrase-isomerase"/>
    <property type="match status" value="1"/>
</dbReference>
<keyword evidence="3" id="KW-1185">Reference proteome</keyword>
<evidence type="ECO:0000259" key="1">
    <source>
        <dbReference type="Pfam" id="PF22818"/>
    </source>
</evidence>
<name>A0ABX7GW92_9GAMM</name>